<name>A0ACD5XNZ1_AVESA</name>
<sequence>MRASQTNKPQPLPLPPPPLSLPSTPSIAPRRRGRTASSSSSSSSVSTASSSSFSPSPSPAPSPRTTSATSVVPFSWERRPGLPKSSLAGLISSSGSSTTLPLPPPPLRPSSRRCRQRRRRRAVEAPASAADPFAAALVECTREEGMDDNDADDKLWAAPATTVSGRTARPWRLTGSGVVGLLDLYGCRSAMDVVDGAFLARRPVAPPPRPGPCRATRI</sequence>
<reference evidence="1" key="2">
    <citation type="submission" date="2025-09" db="UniProtKB">
        <authorList>
            <consortium name="EnsemblPlants"/>
        </authorList>
    </citation>
    <scope>IDENTIFICATION</scope>
</reference>
<evidence type="ECO:0000313" key="1">
    <source>
        <dbReference type="EnsemblPlants" id="AVESA.00010b.r2.5AG0828760.1.CDS.1"/>
    </source>
</evidence>
<organism evidence="1 2">
    <name type="scientific">Avena sativa</name>
    <name type="common">Oat</name>
    <dbReference type="NCBI Taxonomy" id="4498"/>
    <lineage>
        <taxon>Eukaryota</taxon>
        <taxon>Viridiplantae</taxon>
        <taxon>Streptophyta</taxon>
        <taxon>Embryophyta</taxon>
        <taxon>Tracheophyta</taxon>
        <taxon>Spermatophyta</taxon>
        <taxon>Magnoliopsida</taxon>
        <taxon>Liliopsida</taxon>
        <taxon>Poales</taxon>
        <taxon>Poaceae</taxon>
        <taxon>BOP clade</taxon>
        <taxon>Pooideae</taxon>
        <taxon>Poodae</taxon>
        <taxon>Poeae</taxon>
        <taxon>Poeae Chloroplast Group 1 (Aveneae type)</taxon>
        <taxon>Aveninae</taxon>
        <taxon>Avena</taxon>
    </lineage>
</organism>
<accession>A0ACD5XNZ1</accession>
<reference evidence="1" key="1">
    <citation type="submission" date="2021-05" db="EMBL/GenBank/DDBJ databases">
        <authorList>
            <person name="Scholz U."/>
            <person name="Mascher M."/>
            <person name="Fiebig A."/>
        </authorList>
    </citation>
    <scope>NUCLEOTIDE SEQUENCE [LARGE SCALE GENOMIC DNA]</scope>
</reference>
<dbReference type="EnsemblPlants" id="AVESA.00010b.r2.5AG0828760.1">
    <property type="protein sequence ID" value="AVESA.00010b.r2.5AG0828760.1.CDS.1"/>
    <property type="gene ID" value="AVESA.00010b.r2.5AG0828760"/>
</dbReference>
<keyword evidence="2" id="KW-1185">Reference proteome</keyword>
<protein>
    <submittedName>
        <fullName evidence="1">Uncharacterized protein</fullName>
    </submittedName>
</protein>
<evidence type="ECO:0000313" key="2">
    <source>
        <dbReference type="Proteomes" id="UP001732700"/>
    </source>
</evidence>
<dbReference type="Proteomes" id="UP001732700">
    <property type="component" value="Chromosome 5A"/>
</dbReference>
<proteinExistence type="predicted"/>